<feature type="domain" description="SGNH hydrolase-type esterase" evidence="1">
    <location>
        <begin position="6"/>
        <end position="197"/>
    </location>
</feature>
<organism evidence="2 3">
    <name type="scientific">Tropicibacter naphthalenivorans</name>
    <dbReference type="NCBI Taxonomy" id="441103"/>
    <lineage>
        <taxon>Bacteria</taxon>
        <taxon>Pseudomonadati</taxon>
        <taxon>Pseudomonadota</taxon>
        <taxon>Alphaproteobacteria</taxon>
        <taxon>Rhodobacterales</taxon>
        <taxon>Roseobacteraceae</taxon>
        <taxon>Tropicibacter</taxon>
    </lineage>
</organism>
<dbReference type="GO" id="GO:0016788">
    <property type="term" value="F:hydrolase activity, acting on ester bonds"/>
    <property type="evidence" value="ECO:0007669"/>
    <property type="project" value="UniProtKB-ARBA"/>
</dbReference>
<accession>A0A0N7LZH0</accession>
<dbReference type="CDD" id="cd01839">
    <property type="entry name" value="SGNH_arylesterase_like"/>
    <property type="match status" value="1"/>
</dbReference>
<dbReference type="PANTHER" id="PTHR30383">
    <property type="entry name" value="THIOESTERASE 1/PROTEASE 1/LYSOPHOSPHOLIPASE L1"/>
    <property type="match status" value="1"/>
</dbReference>
<reference evidence="2 3" key="1">
    <citation type="submission" date="2015-09" db="EMBL/GenBank/DDBJ databases">
        <authorList>
            <consortium name="Swine Surveillance"/>
        </authorList>
    </citation>
    <scope>NUCLEOTIDE SEQUENCE [LARGE SCALE GENOMIC DNA]</scope>
    <source>
        <strain evidence="2 3">CECT 7648</strain>
    </source>
</reference>
<dbReference type="RefSeq" id="WP_058247064.1">
    <property type="nucleotide sequence ID" value="NZ_CYSE01000002.1"/>
</dbReference>
<gene>
    <name evidence="2" type="ORF">TRN7648_01581</name>
</gene>
<evidence type="ECO:0000313" key="2">
    <source>
        <dbReference type="EMBL" id="CUH77641.1"/>
    </source>
</evidence>
<dbReference type="SUPFAM" id="SSF52266">
    <property type="entry name" value="SGNH hydrolase"/>
    <property type="match status" value="1"/>
</dbReference>
<sequence length="208" mass="22505">MAVILCYGDSNTHGTLPMKIPGVSDRAPRGDRWTDVMAALLGPDHQVIPEGLPGRTTVHDDHIEGGARNGLSVLPAVIHSHKPLDFMVLMIGTNDLKPRFSVTANEIARSVERLILTARAEGEVSDILVVAPAPVREVGTLREVFAGAEARQEGLDDQIRAVAERHGCGFLAAGDHVKVSDKDGVHWEVDQQRHFGAIMARAVLDHLK</sequence>
<dbReference type="Proteomes" id="UP000054935">
    <property type="component" value="Unassembled WGS sequence"/>
</dbReference>
<protein>
    <recommendedName>
        <fullName evidence="1">SGNH hydrolase-type esterase domain-containing protein</fullName>
    </recommendedName>
</protein>
<dbReference type="PANTHER" id="PTHR30383:SF29">
    <property type="entry name" value="SGNH HYDROLASE-TYPE ESTERASE DOMAIN-CONTAINING PROTEIN"/>
    <property type="match status" value="1"/>
</dbReference>
<dbReference type="Pfam" id="PF13472">
    <property type="entry name" value="Lipase_GDSL_2"/>
    <property type="match status" value="1"/>
</dbReference>
<keyword evidence="3" id="KW-1185">Reference proteome</keyword>
<dbReference type="InterPro" id="IPR051532">
    <property type="entry name" value="Ester_Hydrolysis_Enzymes"/>
</dbReference>
<dbReference type="STRING" id="441103.TRN7648_01581"/>
<dbReference type="OrthoDB" id="164654at2"/>
<evidence type="ECO:0000259" key="1">
    <source>
        <dbReference type="Pfam" id="PF13472"/>
    </source>
</evidence>
<dbReference type="AlphaFoldDB" id="A0A0N7LZH0"/>
<evidence type="ECO:0000313" key="3">
    <source>
        <dbReference type="Proteomes" id="UP000054935"/>
    </source>
</evidence>
<proteinExistence type="predicted"/>
<dbReference type="InterPro" id="IPR013830">
    <property type="entry name" value="SGNH_hydro"/>
</dbReference>
<name>A0A0N7LZH0_9RHOB</name>
<dbReference type="InterPro" id="IPR036514">
    <property type="entry name" value="SGNH_hydro_sf"/>
</dbReference>
<dbReference type="EMBL" id="CYSE01000002">
    <property type="protein sequence ID" value="CUH77641.1"/>
    <property type="molecule type" value="Genomic_DNA"/>
</dbReference>
<dbReference type="Gene3D" id="3.40.50.1110">
    <property type="entry name" value="SGNH hydrolase"/>
    <property type="match status" value="1"/>
</dbReference>